<dbReference type="AlphaFoldDB" id="A0A165GQ04"/>
<sequence length="270" mass="30361">MTSFNWVGSQDDFVGQPDVLQLNHIVVGRYGGNSTAGQSKNEDGCLVWFSREEGWELAVVLDAHYSAESAGAVLELFGQEEVAIRRLLALPEVYDAFRGLEEKILDMFMSDEFLATCRKVKGETACLIAARKGRFVWWLSVGDCLLYLFHPELARMGQYQINQRQFYEWIGQVNTFAQEAPCYTIGTRELRKGENRLFLTTDGLVECPGAPFFDPVRIDQAFDGGVPAADAVHSILETIRQNGVRDSTTIITWDIKVTRDAAQPSDLHKR</sequence>
<dbReference type="SUPFAM" id="SSF81606">
    <property type="entry name" value="PP2C-like"/>
    <property type="match status" value="1"/>
</dbReference>
<proteinExistence type="predicted"/>
<reference evidence="1 2" key="1">
    <citation type="submission" date="2016-01" db="EMBL/GenBank/DDBJ databases">
        <title>Whole genome sequencing of Bhargavaea cecembensis T14.</title>
        <authorList>
            <person name="Hong K.W."/>
        </authorList>
    </citation>
    <scope>NUCLEOTIDE SEQUENCE [LARGE SCALE GENOMIC DNA]</scope>
    <source>
        <strain evidence="1 2">T14</strain>
    </source>
</reference>
<dbReference type="RefSeq" id="WP_063182284.1">
    <property type="nucleotide sequence ID" value="NZ_LQNT01000011.1"/>
</dbReference>
<dbReference type="EMBL" id="LQNT01000011">
    <property type="protein sequence ID" value="KZE37235.1"/>
    <property type="molecule type" value="Genomic_DNA"/>
</dbReference>
<evidence type="ECO:0000313" key="1">
    <source>
        <dbReference type="EMBL" id="KZE37235.1"/>
    </source>
</evidence>
<protein>
    <submittedName>
        <fullName evidence="1">Protein phosphatase</fullName>
    </submittedName>
</protein>
<name>A0A165GQ04_9BACL</name>
<dbReference type="InterPro" id="IPR036457">
    <property type="entry name" value="PPM-type-like_dom_sf"/>
</dbReference>
<evidence type="ECO:0000313" key="2">
    <source>
        <dbReference type="Proteomes" id="UP000076490"/>
    </source>
</evidence>
<dbReference type="Gene3D" id="3.60.40.10">
    <property type="entry name" value="PPM-type phosphatase domain"/>
    <property type="match status" value="1"/>
</dbReference>
<dbReference type="Proteomes" id="UP000076490">
    <property type="component" value="Unassembled WGS sequence"/>
</dbReference>
<comment type="caution">
    <text evidence="1">The sequence shown here is derived from an EMBL/GenBank/DDBJ whole genome shotgun (WGS) entry which is preliminary data.</text>
</comment>
<gene>
    <name evidence="1" type="ORF">AV656_11730</name>
</gene>
<organism evidence="1 2">
    <name type="scientific">Bhargavaea cecembensis</name>
    <dbReference type="NCBI Taxonomy" id="394098"/>
    <lineage>
        <taxon>Bacteria</taxon>
        <taxon>Bacillati</taxon>
        <taxon>Bacillota</taxon>
        <taxon>Bacilli</taxon>
        <taxon>Bacillales</taxon>
        <taxon>Caryophanaceae</taxon>
        <taxon>Bhargavaea</taxon>
    </lineage>
</organism>
<dbReference type="OrthoDB" id="7944398at2"/>
<accession>A0A165GQ04</accession>